<dbReference type="InterPro" id="IPR036837">
    <property type="entry name" value="Cation_efflux_CTD_sf"/>
</dbReference>
<comment type="caution">
    <text evidence="8">The sequence shown here is derived from an EMBL/GenBank/DDBJ whole genome shotgun (WGS) entry which is preliminary data.</text>
</comment>
<evidence type="ECO:0000256" key="6">
    <source>
        <dbReference type="SAM" id="Phobius"/>
    </source>
</evidence>
<evidence type="ECO:0000313" key="8">
    <source>
        <dbReference type="EMBL" id="RUR66203.1"/>
    </source>
</evidence>
<protein>
    <submittedName>
        <fullName evidence="8">Cation diffusion facilitator family transporter</fullName>
    </submittedName>
</protein>
<gene>
    <name evidence="8" type="ORF">EJP67_03940</name>
</gene>
<dbReference type="Gene3D" id="1.20.1510.10">
    <property type="entry name" value="Cation efflux protein transmembrane domain"/>
    <property type="match status" value="1"/>
</dbReference>
<evidence type="ECO:0000256" key="3">
    <source>
        <dbReference type="ARBA" id="ARBA00022692"/>
    </source>
</evidence>
<feature type="transmembrane region" description="Helical" evidence="6">
    <location>
        <begin position="114"/>
        <end position="135"/>
    </location>
</feature>
<evidence type="ECO:0000313" key="9">
    <source>
        <dbReference type="Proteomes" id="UP000281118"/>
    </source>
</evidence>
<organism evidence="8 9">
    <name type="scientific">Variovorax guangxiensis</name>
    <dbReference type="NCBI Taxonomy" id="1775474"/>
    <lineage>
        <taxon>Bacteria</taxon>
        <taxon>Pseudomonadati</taxon>
        <taxon>Pseudomonadota</taxon>
        <taxon>Betaproteobacteria</taxon>
        <taxon>Burkholderiales</taxon>
        <taxon>Comamonadaceae</taxon>
        <taxon>Variovorax</taxon>
    </lineage>
</organism>
<evidence type="ECO:0000256" key="4">
    <source>
        <dbReference type="ARBA" id="ARBA00022989"/>
    </source>
</evidence>
<keyword evidence="5 6" id="KW-0472">Membrane</keyword>
<dbReference type="EMBL" id="RXFT01000001">
    <property type="protein sequence ID" value="RUR66203.1"/>
    <property type="molecule type" value="Genomic_DNA"/>
</dbReference>
<dbReference type="SUPFAM" id="SSF160240">
    <property type="entry name" value="Cation efflux protein cytoplasmic domain-like"/>
    <property type="match status" value="1"/>
</dbReference>
<dbReference type="RefSeq" id="WP_126019628.1">
    <property type="nucleotide sequence ID" value="NZ_RXFT01000001.1"/>
</dbReference>
<dbReference type="SUPFAM" id="SSF161111">
    <property type="entry name" value="Cation efflux protein transmembrane domain-like"/>
    <property type="match status" value="1"/>
</dbReference>
<evidence type="ECO:0000256" key="5">
    <source>
        <dbReference type="ARBA" id="ARBA00023136"/>
    </source>
</evidence>
<dbReference type="OrthoDB" id="9806522at2"/>
<keyword evidence="4 6" id="KW-1133">Transmembrane helix</keyword>
<name>A0A433MEB9_9BURK</name>
<dbReference type="AlphaFoldDB" id="A0A433MEB9"/>
<feature type="transmembrane region" description="Helical" evidence="6">
    <location>
        <begin position="6"/>
        <end position="25"/>
    </location>
</feature>
<feature type="transmembrane region" description="Helical" evidence="6">
    <location>
        <begin position="156"/>
        <end position="179"/>
    </location>
</feature>
<dbReference type="PANTHER" id="PTHR13414">
    <property type="entry name" value="HUEL-CATION TRANSPORTER"/>
    <property type="match status" value="1"/>
</dbReference>
<dbReference type="InterPro" id="IPR058533">
    <property type="entry name" value="Cation_efflux_TM"/>
</dbReference>
<feature type="transmembrane region" description="Helical" evidence="6">
    <location>
        <begin position="74"/>
        <end position="94"/>
    </location>
</feature>
<dbReference type="PANTHER" id="PTHR13414:SF9">
    <property type="entry name" value="PROTON-COUPLED ZINC ANTIPORTER SLC30A9, MITOCHONDRIAL"/>
    <property type="match status" value="1"/>
</dbReference>
<keyword evidence="3 6" id="KW-0812">Transmembrane</keyword>
<dbReference type="InterPro" id="IPR027469">
    <property type="entry name" value="Cation_efflux_TMD_sf"/>
</dbReference>
<evidence type="ECO:0000256" key="1">
    <source>
        <dbReference type="ARBA" id="ARBA00004141"/>
    </source>
</evidence>
<evidence type="ECO:0000256" key="2">
    <source>
        <dbReference type="ARBA" id="ARBA00022448"/>
    </source>
</evidence>
<dbReference type="GO" id="GO:0008324">
    <property type="term" value="F:monoatomic cation transmembrane transporter activity"/>
    <property type="evidence" value="ECO:0007669"/>
    <property type="project" value="InterPro"/>
</dbReference>
<dbReference type="Gene3D" id="3.30.70.1350">
    <property type="entry name" value="Cation efflux protein, cytoplasmic domain"/>
    <property type="match status" value="1"/>
</dbReference>
<dbReference type="GO" id="GO:0006829">
    <property type="term" value="P:zinc ion transport"/>
    <property type="evidence" value="ECO:0007669"/>
    <property type="project" value="InterPro"/>
</dbReference>
<keyword evidence="2" id="KW-0813">Transport</keyword>
<dbReference type="InterPro" id="IPR040177">
    <property type="entry name" value="SLC30A9"/>
</dbReference>
<feature type="domain" description="Cation efflux protein transmembrane" evidence="7">
    <location>
        <begin position="11"/>
        <end position="211"/>
    </location>
</feature>
<comment type="subcellular location">
    <subcellularLocation>
        <location evidence="1">Membrane</location>
        <topology evidence="1">Multi-pass membrane protein</topology>
    </subcellularLocation>
</comment>
<feature type="transmembrane region" description="Helical" evidence="6">
    <location>
        <begin position="191"/>
        <end position="211"/>
    </location>
</feature>
<dbReference type="NCBIfam" id="TIGR01297">
    <property type="entry name" value="CDF"/>
    <property type="match status" value="1"/>
</dbReference>
<reference evidence="8 9" key="1">
    <citation type="submission" date="2018-12" db="EMBL/GenBank/DDBJ databases">
        <title>The genome sequences of Variovorax guangxiensis DSM 27352.</title>
        <authorList>
            <person name="Gao J."/>
            <person name="Sun J."/>
        </authorList>
    </citation>
    <scope>NUCLEOTIDE SEQUENCE [LARGE SCALE GENOMIC DNA]</scope>
    <source>
        <strain evidence="8 9">DSM 27352</strain>
    </source>
</reference>
<proteinExistence type="predicted"/>
<accession>A0A433MEB9</accession>
<dbReference type="Proteomes" id="UP000281118">
    <property type="component" value="Unassembled WGS sequence"/>
</dbReference>
<sequence>MAESKIAIYGAIGANVAIAATKFIVAGITGSSAMLSEGVHSAVDTFNGVLLLVGLHLSKRPATPEHPFGHGKELYFWSLIVAVLIFGLGGGVSFYEGMQHIRQPEPMRDPTWNYVVLAAAALFEGTSFLIALRQFRAQARGLPFWQALDRSKDPTTYTVLAEDSAALVGLAVAALGIYLSHALNMPQLDGVASVIIGLLLAGVAVVLVAQARGLLIGEGIRPETARAIRAMAMEQECVEEVGHILSMYIGPDEVLVIVDVNFKDDTPTGEAADAIAAIEKQARARFPMIRRIFIEASEAPVPARTSGAL</sequence>
<dbReference type="Pfam" id="PF01545">
    <property type="entry name" value="Cation_efflux"/>
    <property type="match status" value="1"/>
</dbReference>
<dbReference type="GO" id="GO:0016020">
    <property type="term" value="C:membrane"/>
    <property type="evidence" value="ECO:0007669"/>
    <property type="project" value="UniProtKB-SubCell"/>
</dbReference>
<dbReference type="InterPro" id="IPR002524">
    <property type="entry name" value="Cation_efflux"/>
</dbReference>
<evidence type="ECO:0000259" key="7">
    <source>
        <dbReference type="Pfam" id="PF01545"/>
    </source>
</evidence>